<feature type="compositionally biased region" description="Low complexity" evidence="9">
    <location>
        <begin position="170"/>
        <end position="190"/>
    </location>
</feature>
<dbReference type="EMBL" id="CP029494">
    <property type="protein sequence ID" value="AWN23304.1"/>
    <property type="molecule type" value="Genomic_DNA"/>
</dbReference>
<evidence type="ECO:0000256" key="2">
    <source>
        <dbReference type="ARBA" id="ARBA00008156"/>
    </source>
</evidence>
<evidence type="ECO:0000256" key="4">
    <source>
        <dbReference type="ARBA" id="ARBA00022723"/>
    </source>
</evidence>
<dbReference type="Gene3D" id="1.10.760.10">
    <property type="entry name" value="Cytochrome c-like domain"/>
    <property type="match status" value="1"/>
</dbReference>
<dbReference type="InterPro" id="IPR011047">
    <property type="entry name" value="Quinoprotein_ADH-like_sf"/>
</dbReference>
<dbReference type="Proteomes" id="UP000245368">
    <property type="component" value="Chromosome"/>
</dbReference>
<dbReference type="InterPro" id="IPR002372">
    <property type="entry name" value="PQQ_rpt_dom"/>
</dbReference>
<keyword evidence="3 8" id="KW-0349">Heme</keyword>
<keyword evidence="4 8" id="KW-0479">Metal-binding</keyword>
<dbReference type="Gene3D" id="2.140.10.10">
    <property type="entry name" value="Quinoprotein alcohol dehydrogenase-like superfamily"/>
    <property type="match status" value="1"/>
</dbReference>
<feature type="region of interest" description="Disordered" evidence="9">
    <location>
        <begin position="166"/>
        <end position="232"/>
    </location>
</feature>
<dbReference type="GO" id="GO:0020037">
    <property type="term" value="F:heme binding"/>
    <property type="evidence" value="ECO:0007669"/>
    <property type="project" value="InterPro"/>
</dbReference>
<name>A0A2Z3JR64_9DEIO</name>
<dbReference type="InterPro" id="IPR036909">
    <property type="entry name" value="Cyt_c-like_dom_sf"/>
</dbReference>
<dbReference type="KEGG" id="dez:DKM44_08730"/>
<feature type="domain" description="Cytochrome c" evidence="10">
    <location>
        <begin position="70"/>
        <end position="150"/>
    </location>
</feature>
<dbReference type="PANTHER" id="PTHR32303:SF10">
    <property type="entry name" value="OUTER MEMBRANE PROTEIN ASSEMBLY FACTOR BAMB"/>
    <property type="match status" value="1"/>
</dbReference>
<comment type="cofactor">
    <cofactor evidence="1">
        <name>pyrroloquinoline quinone</name>
        <dbReference type="ChEBI" id="CHEBI:58442"/>
    </cofactor>
</comment>
<gene>
    <name evidence="11" type="ORF">DKM44_08730</name>
</gene>
<dbReference type="OrthoDB" id="9794322at2"/>
<proteinExistence type="inferred from homology"/>
<keyword evidence="7 8" id="KW-0408">Iron</keyword>
<evidence type="ECO:0000256" key="7">
    <source>
        <dbReference type="ARBA" id="ARBA00023004"/>
    </source>
</evidence>
<organism evidence="11 12">
    <name type="scientific">Deinococcus irradiatisoli</name>
    <dbReference type="NCBI Taxonomy" id="2202254"/>
    <lineage>
        <taxon>Bacteria</taxon>
        <taxon>Thermotogati</taxon>
        <taxon>Deinococcota</taxon>
        <taxon>Deinococci</taxon>
        <taxon>Deinococcales</taxon>
        <taxon>Deinococcaceae</taxon>
        <taxon>Deinococcus</taxon>
    </lineage>
</organism>
<sequence>MPCPHPPGLEGSTGLPKPARPEEESSSQEDQMKSTYARLSGLGFLGGLAVITLGLAASSGKSSGPEFTAKQVSSGQQVYTSNCQSCHGQQLEGGVGPAIKGSSFSKKWLGSSHTVKDLYTYISSKMPLGNPHSLTDQQYLDVTAFVLSKNGYSASGKALDKNSLGQTLAQSSGGNSGNASGSGSSEAQSSPTQNVKQQGTSDNPSQHTPVPSTLPQATKSPKTTSSTLPTDQELMNAASSSDWLMYNKDFQGQRFSGLKQITADNAGDLKKVCEYDTGEQGPFQPGMVQYKSTLYFTNVHKTIALNATNCNKLWVNTYKPQGPEPFPVNRGVALYDGKIFRGTPDGHLIAIDKNTGQTLWNTWVSDSNKGYFLSAAPIAHNGMVFIGEAGADWGVAGHMYAFSADTGKLIWTFDVVPTGDQQGADTWDKANTAAHGGGSMWTTYTLDPQSNLLYVSVGNPAPDFAGDYRPGKNLFTDSVVVLSATTGKLVRYQQQIDNDYHDWDTAASPVIYDTQGKKMMVVANKGGHLYMYDRVSQERLNKVPVTTISNADAPLTTEGTRFCPGTVGGTEWNGPAYDPGTSTVYVPAVDWCSTIKIGAVRYNAGNVYTGSANGFGDMDPQDKAGGWVTALDAASGDIKWKYQSDSPVVAGVTPTAGGVVLTGDMGGNLLALSADEGKVLFKDNTGGSVAGGVITYQVGDRQYVAAASGNTSRTTWHTEGPQKIVVYALPQGQK</sequence>
<feature type="compositionally biased region" description="Polar residues" evidence="9">
    <location>
        <begin position="191"/>
        <end position="217"/>
    </location>
</feature>
<feature type="region of interest" description="Disordered" evidence="9">
    <location>
        <begin position="1"/>
        <end position="33"/>
    </location>
</feature>
<dbReference type="Pfam" id="PF13442">
    <property type="entry name" value="Cytochrome_CBB3"/>
    <property type="match status" value="1"/>
</dbReference>
<dbReference type="PANTHER" id="PTHR32303">
    <property type="entry name" value="QUINOPROTEIN ALCOHOL DEHYDROGENASE (CYTOCHROME C)"/>
    <property type="match status" value="1"/>
</dbReference>
<dbReference type="Pfam" id="PF13360">
    <property type="entry name" value="PQQ_2"/>
    <property type="match status" value="1"/>
</dbReference>
<dbReference type="InterPro" id="IPR009056">
    <property type="entry name" value="Cyt_c-like_dom"/>
</dbReference>
<feature type="compositionally biased region" description="Low complexity" evidence="9">
    <location>
        <begin position="218"/>
        <end position="230"/>
    </location>
</feature>
<dbReference type="PROSITE" id="PS51007">
    <property type="entry name" value="CYTC"/>
    <property type="match status" value="1"/>
</dbReference>
<evidence type="ECO:0000256" key="1">
    <source>
        <dbReference type="ARBA" id="ARBA00001931"/>
    </source>
</evidence>
<evidence type="ECO:0000313" key="12">
    <source>
        <dbReference type="Proteomes" id="UP000245368"/>
    </source>
</evidence>
<dbReference type="SMART" id="SM00564">
    <property type="entry name" value="PQQ"/>
    <property type="match status" value="5"/>
</dbReference>
<evidence type="ECO:0000256" key="5">
    <source>
        <dbReference type="ARBA" id="ARBA00022729"/>
    </source>
</evidence>
<reference evidence="11 12" key="1">
    <citation type="submission" date="2018-05" db="EMBL/GenBank/DDBJ databases">
        <title>Complete Genome Sequence of Deinococcus sp. strain 17bor-2.</title>
        <authorList>
            <person name="Srinivasan S."/>
        </authorList>
    </citation>
    <scope>NUCLEOTIDE SEQUENCE [LARGE SCALE GENOMIC DNA]</scope>
    <source>
        <strain evidence="11 12">17bor-2</strain>
    </source>
</reference>
<evidence type="ECO:0000256" key="9">
    <source>
        <dbReference type="SAM" id="MobiDB-lite"/>
    </source>
</evidence>
<dbReference type="GO" id="GO:0046872">
    <property type="term" value="F:metal ion binding"/>
    <property type="evidence" value="ECO:0007669"/>
    <property type="project" value="UniProtKB-KW"/>
</dbReference>
<keyword evidence="6" id="KW-0560">Oxidoreductase</keyword>
<evidence type="ECO:0000259" key="10">
    <source>
        <dbReference type="PROSITE" id="PS51007"/>
    </source>
</evidence>
<dbReference type="InterPro" id="IPR018391">
    <property type="entry name" value="PQQ_b-propeller_rpt"/>
</dbReference>
<dbReference type="SUPFAM" id="SSF46626">
    <property type="entry name" value="Cytochrome c"/>
    <property type="match status" value="1"/>
</dbReference>
<dbReference type="Pfam" id="PF01011">
    <property type="entry name" value="PQQ"/>
    <property type="match status" value="1"/>
</dbReference>
<dbReference type="GO" id="GO:0016491">
    <property type="term" value="F:oxidoreductase activity"/>
    <property type="evidence" value="ECO:0007669"/>
    <property type="project" value="UniProtKB-KW"/>
</dbReference>
<keyword evidence="12" id="KW-1185">Reference proteome</keyword>
<protein>
    <recommendedName>
        <fullName evidence="10">Cytochrome c domain-containing protein</fullName>
    </recommendedName>
</protein>
<dbReference type="SUPFAM" id="SSF50998">
    <property type="entry name" value="Quinoprotein alcohol dehydrogenase-like"/>
    <property type="match status" value="1"/>
</dbReference>
<dbReference type="GO" id="GO:0009055">
    <property type="term" value="F:electron transfer activity"/>
    <property type="evidence" value="ECO:0007669"/>
    <property type="project" value="InterPro"/>
</dbReference>
<accession>A0A2Z3JR64</accession>
<evidence type="ECO:0000256" key="8">
    <source>
        <dbReference type="PROSITE-ProRule" id="PRU00433"/>
    </source>
</evidence>
<comment type="similarity">
    <text evidence="2">Belongs to the bacterial PQQ dehydrogenase family.</text>
</comment>
<keyword evidence="5" id="KW-0732">Signal</keyword>
<evidence type="ECO:0000256" key="3">
    <source>
        <dbReference type="ARBA" id="ARBA00022617"/>
    </source>
</evidence>
<evidence type="ECO:0000256" key="6">
    <source>
        <dbReference type="ARBA" id="ARBA00023002"/>
    </source>
</evidence>
<dbReference type="AlphaFoldDB" id="A0A2Z3JR64"/>
<evidence type="ECO:0000313" key="11">
    <source>
        <dbReference type="EMBL" id="AWN23304.1"/>
    </source>
</evidence>